<evidence type="ECO:0000256" key="2">
    <source>
        <dbReference type="ARBA" id="ARBA00038334"/>
    </source>
</evidence>
<keyword evidence="6" id="KW-1185">Reference proteome</keyword>
<sequence length="355" mass="39302">MISPILTSLLFAGASLATTLPMDIPAPFNSSLFKDFNVSRGLNYHYYASPADTGKPTLVFLHGFPSTSYDWRHQVSFFQEKGYGLIVPDLLGYGGTAKPLDPQAYVSSLITKDVIDILDAEGIEQAVAIGHDWGSKTTSRLANYFPERFSAFGFLSVGYIPHDFFAIPYLEEIKFAKAVLGYENYGYWDFFSSQGADQIILAHLDSLFDAMYSNDTTLTVKDFSPLGALANFVTDGRRIVPADYVTSEERAVQIGLIRQGGMAGPLNWYKIATSSLEADDAQTIPKENFVINKSVFFGAAVRDYIVVAPSFIAPVQQNANNSLIIREYDSSHWVQMEAKDQVNNDLLEWIEGLGL</sequence>
<dbReference type="PRINTS" id="PR00412">
    <property type="entry name" value="EPOXHYDRLASE"/>
</dbReference>
<organism evidence="5 6">
    <name type="scientific">Marasmiellus scandens</name>
    <dbReference type="NCBI Taxonomy" id="2682957"/>
    <lineage>
        <taxon>Eukaryota</taxon>
        <taxon>Fungi</taxon>
        <taxon>Dikarya</taxon>
        <taxon>Basidiomycota</taxon>
        <taxon>Agaricomycotina</taxon>
        <taxon>Agaricomycetes</taxon>
        <taxon>Agaricomycetidae</taxon>
        <taxon>Agaricales</taxon>
        <taxon>Marasmiineae</taxon>
        <taxon>Omphalotaceae</taxon>
        <taxon>Marasmiellus</taxon>
    </lineage>
</organism>
<accession>A0ABR1J8Z7</accession>
<dbReference type="InterPro" id="IPR029058">
    <property type="entry name" value="AB_hydrolase_fold"/>
</dbReference>
<feature type="signal peptide" evidence="3">
    <location>
        <begin position="1"/>
        <end position="17"/>
    </location>
</feature>
<comment type="caution">
    <text evidence="5">The sequence shown here is derived from an EMBL/GenBank/DDBJ whole genome shotgun (WGS) entry which is preliminary data.</text>
</comment>
<dbReference type="SUPFAM" id="SSF53474">
    <property type="entry name" value="alpha/beta-Hydrolases"/>
    <property type="match status" value="1"/>
</dbReference>
<dbReference type="EMBL" id="JBANRG010000031">
    <property type="protein sequence ID" value="KAK7451269.1"/>
    <property type="molecule type" value="Genomic_DNA"/>
</dbReference>
<proteinExistence type="inferred from homology"/>
<keyword evidence="1" id="KW-0378">Hydrolase</keyword>
<evidence type="ECO:0000256" key="3">
    <source>
        <dbReference type="SAM" id="SignalP"/>
    </source>
</evidence>
<feature type="chain" id="PRO_5045280144" description="AB hydrolase-1 domain-containing protein" evidence="3">
    <location>
        <begin position="18"/>
        <end position="355"/>
    </location>
</feature>
<evidence type="ECO:0000313" key="5">
    <source>
        <dbReference type="EMBL" id="KAK7451269.1"/>
    </source>
</evidence>
<dbReference type="Proteomes" id="UP001498398">
    <property type="component" value="Unassembled WGS sequence"/>
</dbReference>
<gene>
    <name evidence="5" type="ORF">VKT23_012609</name>
</gene>
<dbReference type="InterPro" id="IPR000073">
    <property type="entry name" value="AB_hydrolase_1"/>
</dbReference>
<protein>
    <recommendedName>
        <fullName evidence="4">AB hydrolase-1 domain-containing protein</fullName>
    </recommendedName>
</protein>
<evidence type="ECO:0000313" key="6">
    <source>
        <dbReference type="Proteomes" id="UP001498398"/>
    </source>
</evidence>
<evidence type="ECO:0000259" key="4">
    <source>
        <dbReference type="Pfam" id="PF00561"/>
    </source>
</evidence>
<dbReference type="Gene3D" id="3.40.50.1820">
    <property type="entry name" value="alpha/beta hydrolase"/>
    <property type="match status" value="1"/>
</dbReference>
<dbReference type="PANTHER" id="PTHR43329">
    <property type="entry name" value="EPOXIDE HYDROLASE"/>
    <property type="match status" value="1"/>
</dbReference>
<dbReference type="InterPro" id="IPR000639">
    <property type="entry name" value="Epox_hydrolase-like"/>
</dbReference>
<dbReference type="Pfam" id="PF00561">
    <property type="entry name" value="Abhydrolase_1"/>
    <property type="match status" value="1"/>
</dbReference>
<comment type="similarity">
    <text evidence="2">Belongs to the AB hydrolase superfamily. Epoxide hydrolase family.</text>
</comment>
<evidence type="ECO:0000256" key="1">
    <source>
        <dbReference type="ARBA" id="ARBA00022801"/>
    </source>
</evidence>
<name>A0ABR1J8Z7_9AGAR</name>
<feature type="domain" description="AB hydrolase-1" evidence="4">
    <location>
        <begin position="56"/>
        <end position="176"/>
    </location>
</feature>
<reference evidence="5 6" key="1">
    <citation type="submission" date="2024-01" db="EMBL/GenBank/DDBJ databases">
        <title>A draft genome for the cacao thread blight pathogen Marasmiellus scandens.</title>
        <authorList>
            <person name="Baruah I.K."/>
            <person name="Leung J."/>
            <person name="Bukari Y."/>
            <person name="Amoako-Attah I."/>
            <person name="Meinhardt L.W."/>
            <person name="Bailey B.A."/>
            <person name="Cohen S.P."/>
        </authorList>
    </citation>
    <scope>NUCLEOTIDE SEQUENCE [LARGE SCALE GENOMIC DNA]</scope>
    <source>
        <strain evidence="5 6">GH-19</strain>
    </source>
</reference>
<keyword evidence="3" id="KW-0732">Signal</keyword>